<feature type="domain" description="Methyltransferase type 11" evidence="1">
    <location>
        <begin position="53"/>
        <end position="146"/>
    </location>
</feature>
<dbReference type="PANTHER" id="PTHR43861">
    <property type="entry name" value="TRANS-ACONITATE 2-METHYLTRANSFERASE-RELATED"/>
    <property type="match status" value="1"/>
</dbReference>
<name>H8Z3W7_9GAMM</name>
<keyword evidence="3" id="KW-1185">Reference proteome</keyword>
<dbReference type="InterPro" id="IPR013216">
    <property type="entry name" value="Methyltransf_11"/>
</dbReference>
<dbReference type="STRING" id="631362.Thi970DRAFT_04807"/>
<dbReference type="eggNOG" id="COG2226">
    <property type="taxonomic scope" value="Bacteria"/>
</dbReference>
<dbReference type="SUPFAM" id="SSF53335">
    <property type="entry name" value="S-adenosyl-L-methionine-dependent methyltransferases"/>
    <property type="match status" value="1"/>
</dbReference>
<dbReference type="HOGENOM" id="CLU_060397_2_0_6"/>
<evidence type="ECO:0000313" key="2">
    <source>
        <dbReference type="EMBL" id="EIC21119.1"/>
    </source>
</evidence>
<dbReference type="AlphaFoldDB" id="H8Z3W7"/>
<sequence>MSHHHDLSVQAGLLKAYAALAQTYDANRGLFDMSEVLEDSFSRLPLTPGTLIDLGCGAGEPVPAAFLERGWQVIGVDFCPEMLALAARHVPQMQRVEADMQEVDFPAESADAVTAIYSLFHLPASEHPDLFARVRGWLRPGGRFLFTYASRDYTGQDEFDGYKTFMGQQLYYSHREPAGLAQQVADAGLELEAVTPRDIGGERFLWVSAKR</sequence>
<keyword evidence="2" id="KW-0489">Methyltransferase</keyword>
<dbReference type="OrthoDB" id="6681190at2"/>
<evidence type="ECO:0000259" key="1">
    <source>
        <dbReference type="Pfam" id="PF08241"/>
    </source>
</evidence>
<reference evidence="3" key="1">
    <citation type="submission" date="2011-06" db="EMBL/GenBank/DDBJ databases">
        <authorList>
            <consortium name="US DOE Joint Genome Institute (JGI-PGF)"/>
            <person name="Lucas S."/>
            <person name="Han J."/>
            <person name="Lapidus A."/>
            <person name="Cheng J.-F."/>
            <person name="Goodwin L."/>
            <person name="Pitluck S."/>
            <person name="Peters L."/>
            <person name="Land M.L."/>
            <person name="Hauser L."/>
            <person name="Vogl K."/>
            <person name="Liu Z."/>
            <person name="Overmann J."/>
            <person name="Frigaard N.-U."/>
            <person name="Bryant D.A."/>
            <person name="Woyke T.J."/>
        </authorList>
    </citation>
    <scope>NUCLEOTIDE SEQUENCE [LARGE SCALE GENOMIC DNA]</scope>
    <source>
        <strain evidence="3">970</strain>
    </source>
</reference>
<dbReference type="PANTHER" id="PTHR43861:SF1">
    <property type="entry name" value="TRANS-ACONITATE 2-METHYLTRANSFERASE"/>
    <property type="match status" value="1"/>
</dbReference>
<dbReference type="EMBL" id="JH603170">
    <property type="protein sequence ID" value="EIC21119.1"/>
    <property type="molecule type" value="Genomic_DNA"/>
</dbReference>
<keyword evidence="2" id="KW-0808">Transferase</keyword>
<proteinExistence type="predicted"/>
<dbReference type="InterPro" id="IPR029063">
    <property type="entry name" value="SAM-dependent_MTases_sf"/>
</dbReference>
<dbReference type="GO" id="GO:0032259">
    <property type="term" value="P:methylation"/>
    <property type="evidence" value="ECO:0007669"/>
    <property type="project" value="UniProtKB-KW"/>
</dbReference>
<accession>H8Z3W7</accession>
<protein>
    <submittedName>
        <fullName evidence="2">Methyltransferase family protein</fullName>
    </submittedName>
</protein>
<dbReference type="Pfam" id="PF08241">
    <property type="entry name" value="Methyltransf_11"/>
    <property type="match status" value="1"/>
</dbReference>
<reference evidence="2 3" key="2">
    <citation type="submission" date="2011-11" db="EMBL/GenBank/DDBJ databases">
        <authorList>
            <consortium name="US DOE Joint Genome Institute"/>
            <person name="Lucas S."/>
            <person name="Han J."/>
            <person name="Lapidus A."/>
            <person name="Cheng J.-F."/>
            <person name="Goodwin L."/>
            <person name="Pitluck S."/>
            <person name="Peters L."/>
            <person name="Ovchinnikova G."/>
            <person name="Zhang X."/>
            <person name="Detter J.C."/>
            <person name="Han C."/>
            <person name="Tapia R."/>
            <person name="Land M."/>
            <person name="Hauser L."/>
            <person name="Kyrpides N."/>
            <person name="Ivanova N."/>
            <person name="Pagani I."/>
            <person name="Vogl K."/>
            <person name="Liu Z."/>
            <person name="Overmann J."/>
            <person name="Frigaard N.-U."/>
            <person name="Bryant D."/>
            <person name="Woyke T."/>
        </authorList>
    </citation>
    <scope>NUCLEOTIDE SEQUENCE [LARGE SCALE GENOMIC DNA]</scope>
    <source>
        <strain evidence="2 3">970</strain>
    </source>
</reference>
<dbReference type="CDD" id="cd02440">
    <property type="entry name" value="AdoMet_MTases"/>
    <property type="match status" value="1"/>
</dbReference>
<evidence type="ECO:0000313" key="3">
    <source>
        <dbReference type="Proteomes" id="UP000002964"/>
    </source>
</evidence>
<dbReference type="GO" id="GO:0008757">
    <property type="term" value="F:S-adenosylmethionine-dependent methyltransferase activity"/>
    <property type="evidence" value="ECO:0007669"/>
    <property type="project" value="InterPro"/>
</dbReference>
<dbReference type="Gene3D" id="3.40.50.150">
    <property type="entry name" value="Vaccinia Virus protein VP39"/>
    <property type="match status" value="1"/>
</dbReference>
<gene>
    <name evidence="2" type="ORF">Thi970DRAFT_04807</name>
</gene>
<dbReference type="Proteomes" id="UP000002964">
    <property type="component" value="Unassembled WGS sequence"/>
</dbReference>
<organism evidence="2 3">
    <name type="scientific">Thiorhodovibrio frisius</name>
    <dbReference type="NCBI Taxonomy" id="631362"/>
    <lineage>
        <taxon>Bacteria</taxon>
        <taxon>Pseudomonadati</taxon>
        <taxon>Pseudomonadota</taxon>
        <taxon>Gammaproteobacteria</taxon>
        <taxon>Chromatiales</taxon>
        <taxon>Chromatiaceae</taxon>
        <taxon>Thiorhodovibrio</taxon>
    </lineage>
</organism>